<name>A0AAN6M9I6_9PEZI</name>
<dbReference type="AlphaFoldDB" id="A0AAN6M9I6"/>
<gene>
    <name evidence="1" type="ORF">C8A05DRAFT_39690</name>
</gene>
<reference evidence="1" key="1">
    <citation type="journal article" date="2023" name="Mol. Phylogenet. Evol.">
        <title>Genome-scale phylogeny and comparative genomics of the fungal order Sordariales.</title>
        <authorList>
            <person name="Hensen N."/>
            <person name="Bonometti L."/>
            <person name="Westerberg I."/>
            <person name="Brannstrom I.O."/>
            <person name="Guillou S."/>
            <person name="Cros-Aarteil S."/>
            <person name="Calhoun S."/>
            <person name="Haridas S."/>
            <person name="Kuo A."/>
            <person name="Mondo S."/>
            <person name="Pangilinan J."/>
            <person name="Riley R."/>
            <person name="LaButti K."/>
            <person name="Andreopoulos B."/>
            <person name="Lipzen A."/>
            <person name="Chen C."/>
            <person name="Yan M."/>
            <person name="Daum C."/>
            <person name="Ng V."/>
            <person name="Clum A."/>
            <person name="Steindorff A."/>
            <person name="Ohm R.A."/>
            <person name="Martin F."/>
            <person name="Silar P."/>
            <person name="Natvig D.O."/>
            <person name="Lalanne C."/>
            <person name="Gautier V."/>
            <person name="Ament-Velasquez S.L."/>
            <person name="Kruys A."/>
            <person name="Hutchinson M.I."/>
            <person name="Powell A.J."/>
            <person name="Barry K."/>
            <person name="Miller A.N."/>
            <person name="Grigoriev I.V."/>
            <person name="Debuchy R."/>
            <person name="Gladieux P."/>
            <person name="Hiltunen Thoren M."/>
            <person name="Johannesson H."/>
        </authorList>
    </citation>
    <scope>NUCLEOTIDE SEQUENCE</scope>
    <source>
        <strain evidence="1">CBS 103.79</strain>
    </source>
</reference>
<reference evidence="1" key="2">
    <citation type="submission" date="2023-05" db="EMBL/GenBank/DDBJ databases">
        <authorList>
            <consortium name="Lawrence Berkeley National Laboratory"/>
            <person name="Steindorff A."/>
            <person name="Hensen N."/>
            <person name="Bonometti L."/>
            <person name="Westerberg I."/>
            <person name="Brannstrom I.O."/>
            <person name="Guillou S."/>
            <person name="Cros-Aarteil S."/>
            <person name="Calhoun S."/>
            <person name="Haridas S."/>
            <person name="Kuo A."/>
            <person name="Mondo S."/>
            <person name="Pangilinan J."/>
            <person name="Riley R."/>
            <person name="Labutti K."/>
            <person name="Andreopoulos B."/>
            <person name="Lipzen A."/>
            <person name="Chen C."/>
            <person name="Yanf M."/>
            <person name="Daum C."/>
            <person name="Ng V."/>
            <person name="Clum A."/>
            <person name="Ohm R."/>
            <person name="Martin F."/>
            <person name="Silar P."/>
            <person name="Natvig D."/>
            <person name="Lalanne C."/>
            <person name="Gautier V."/>
            <person name="Ament-Velasquez S.L."/>
            <person name="Kruys A."/>
            <person name="Hutchinson M.I."/>
            <person name="Powell A.J."/>
            <person name="Barry K."/>
            <person name="Miller A.N."/>
            <person name="Grigoriev I.V."/>
            <person name="Debuchy R."/>
            <person name="Gladieux P."/>
            <person name="Thoren M.H."/>
            <person name="Johannesson H."/>
        </authorList>
    </citation>
    <scope>NUCLEOTIDE SEQUENCE</scope>
    <source>
        <strain evidence="1">CBS 103.79</strain>
    </source>
</reference>
<proteinExistence type="predicted"/>
<dbReference type="Proteomes" id="UP001303889">
    <property type="component" value="Unassembled WGS sequence"/>
</dbReference>
<organism evidence="1 2">
    <name type="scientific">Staphylotrichum tortipilum</name>
    <dbReference type="NCBI Taxonomy" id="2831512"/>
    <lineage>
        <taxon>Eukaryota</taxon>
        <taxon>Fungi</taxon>
        <taxon>Dikarya</taxon>
        <taxon>Ascomycota</taxon>
        <taxon>Pezizomycotina</taxon>
        <taxon>Sordariomycetes</taxon>
        <taxon>Sordariomycetidae</taxon>
        <taxon>Sordariales</taxon>
        <taxon>Chaetomiaceae</taxon>
        <taxon>Staphylotrichum</taxon>
    </lineage>
</organism>
<dbReference type="EMBL" id="MU856413">
    <property type="protein sequence ID" value="KAK3896760.1"/>
    <property type="molecule type" value="Genomic_DNA"/>
</dbReference>
<evidence type="ECO:0000313" key="2">
    <source>
        <dbReference type="Proteomes" id="UP001303889"/>
    </source>
</evidence>
<dbReference type="SUPFAM" id="SSF56112">
    <property type="entry name" value="Protein kinase-like (PK-like)"/>
    <property type="match status" value="1"/>
</dbReference>
<comment type="caution">
    <text evidence="1">The sequence shown here is derived from an EMBL/GenBank/DDBJ whole genome shotgun (WGS) entry which is preliminary data.</text>
</comment>
<dbReference type="InterPro" id="IPR011009">
    <property type="entry name" value="Kinase-like_dom_sf"/>
</dbReference>
<accession>A0AAN6M9I6</accession>
<evidence type="ECO:0000313" key="1">
    <source>
        <dbReference type="EMBL" id="KAK3896760.1"/>
    </source>
</evidence>
<sequence length="216" mass="23140">MPGNPQPTNHQAAAPTIPAPLPAVAVMNVAALLRAPAQQHQHQPLPLTAMGGWARAATAGLTPPYPGQLRIDGEGRAGAISFVSAFDHVAGASFNILVKSREPLHINLADFGVAKAGYLETHCGTLTYSPPEFQSDSRSHRHTVAPTVVRVNTLLSVAALVRLLRVENYLLLLLDDVFEVLDTGDGKIAYKPTARYVNAAHLGKLYNSELPDYVLE</sequence>
<protein>
    <submittedName>
        <fullName evidence="1">Uncharacterized protein</fullName>
    </submittedName>
</protein>
<keyword evidence="2" id="KW-1185">Reference proteome</keyword>